<keyword evidence="2 4" id="KW-0547">Nucleotide-binding</keyword>
<dbReference type="PANTHER" id="PTHR43585:SF2">
    <property type="entry name" value="ATP-GRASP ENZYME FSQD"/>
    <property type="match status" value="1"/>
</dbReference>
<keyword evidence="1" id="KW-0436">Ligase</keyword>
<keyword evidence="3 4" id="KW-0067">ATP-binding</keyword>
<evidence type="ECO:0000256" key="1">
    <source>
        <dbReference type="ARBA" id="ARBA00022598"/>
    </source>
</evidence>
<evidence type="ECO:0000259" key="5">
    <source>
        <dbReference type="PROSITE" id="PS50975"/>
    </source>
</evidence>
<reference evidence="6 7" key="1">
    <citation type="submission" date="2020-06" db="EMBL/GenBank/DDBJ databases">
        <title>Actinokineospora xiongansis sp. nov., isolated from soil of Baiyangdian.</title>
        <authorList>
            <person name="Zhang X."/>
        </authorList>
    </citation>
    <scope>NUCLEOTIDE SEQUENCE [LARGE SCALE GENOMIC DNA]</scope>
    <source>
        <strain evidence="6 7">HBU206404</strain>
    </source>
</reference>
<evidence type="ECO:0000256" key="2">
    <source>
        <dbReference type="ARBA" id="ARBA00022741"/>
    </source>
</evidence>
<evidence type="ECO:0000313" key="7">
    <source>
        <dbReference type="Proteomes" id="UP000734823"/>
    </source>
</evidence>
<name>A0ABR7L411_9PSEU</name>
<dbReference type="PROSITE" id="PS50975">
    <property type="entry name" value="ATP_GRASP"/>
    <property type="match status" value="1"/>
</dbReference>
<gene>
    <name evidence="6" type="ORF">GPZ80_09590</name>
</gene>
<dbReference type="SUPFAM" id="SSF56059">
    <property type="entry name" value="Glutathione synthetase ATP-binding domain-like"/>
    <property type="match status" value="1"/>
</dbReference>
<dbReference type="Proteomes" id="UP000734823">
    <property type="component" value="Unassembled WGS sequence"/>
</dbReference>
<evidence type="ECO:0000256" key="4">
    <source>
        <dbReference type="PROSITE-ProRule" id="PRU00409"/>
    </source>
</evidence>
<comment type="caution">
    <text evidence="6">The sequence shown here is derived from an EMBL/GenBank/DDBJ whole genome shotgun (WGS) entry which is preliminary data.</text>
</comment>
<feature type="domain" description="ATP-grasp" evidence="5">
    <location>
        <begin position="92"/>
        <end position="296"/>
    </location>
</feature>
<dbReference type="EMBL" id="JABVED010000004">
    <property type="protein sequence ID" value="MBC6447421.1"/>
    <property type="molecule type" value="Genomic_DNA"/>
</dbReference>
<organism evidence="6 7">
    <name type="scientific">Actinokineospora xionganensis</name>
    <dbReference type="NCBI Taxonomy" id="2684470"/>
    <lineage>
        <taxon>Bacteria</taxon>
        <taxon>Bacillati</taxon>
        <taxon>Actinomycetota</taxon>
        <taxon>Actinomycetes</taxon>
        <taxon>Pseudonocardiales</taxon>
        <taxon>Pseudonocardiaceae</taxon>
        <taxon>Actinokineospora</taxon>
    </lineage>
</organism>
<sequence>MRDVLLAAGDDIQVVPLLRAGVKQQWPGLAVIATRLFGELTEVDEDHLCVPGDPLAGVVTFADGELELAAAIGEHLGVRHRGAAAADKLTQRTVLRSAGLTAVAARSITAAADFDTVLAEFGLPFVVKPRRGAGGDNVTIVDNPDKVATLKGSWRPEQALYAEQFIPTAAPEADAWHADYVSVEVQSVDGRHDVITTFGKFPVHVRENSADGKVATTGDILPCHLPASVRREVEDLVIGAHRVLPIGDGVTHTEVKLGAAGPEIIEINCRVGGHLNRLTKLRSGFDLVRQALLITAGLPPQDLPADDGERAVAGMFVPFPTEDGTVRSNVTAAALKDAGAAAVDEIARQGAARSDTDALACNVVLDRATAEDLRQTAAGFLVRLRELFAEDAIGHHDWTETMITRLGARDHAGGHAFAQRAEGV</sequence>
<dbReference type="PANTHER" id="PTHR43585">
    <property type="entry name" value="FUMIPYRROLE BIOSYNTHESIS PROTEIN C"/>
    <property type="match status" value="1"/>
</dbReference>
<dbReference type="InterPro" id="IPR011761">
    <property type="entry name" value="ATP-grasp"/>
</dbReference>
<dbReference type="InterPro" id="IPR052032">
    <property type="entry name" value="ATP-dep_AA_Ligase"/>
</dbReference>
<dbReference type="Gene3D" id="3.30.470.20">
    <property type="entry name" value="ATP-grasp fold, B domain"/>
    <property type="match status" value="1"/>
</dbReference>
<dbReference type="RefSeq" id="WP_187219940.1">
    <property type="nucleotide sequence ID" value="NZ_JABVED010000004.1"/>
</dbReference>
<protein>
    <recommendedName>
        <fullName evidence="5">ATP-grasp domain-containing protein</fullName>
    </recommendedName>
</protein>
<proteinExistence type="predicted"/>
<accession>A0ABR7L411</accession>
<evidence type="ECO:0000256" key="3">
    <source>
        <dbReference type="ARBA" id="ARBA00022840"/>
    </source>
</evidence>
<evidence type="ECO:0000313" key="6">
    <source>
        <dbReference type="EMBL" id="MBC6447421.1"/>
    </source>
</evidence>
<keyword evidence="7" id="KW-1185">Reference proteome</keyword>